<comment type="function">
    <text evidence="14">Catalyzes the reduction of the glycolytic intermediate dihydroxyacetone phosphate (DHAP) to sn-glycerol 3-phosphate (G3P), the key precursor for phospholipid synthesis.</text>
</comment>
<dbReference type="GO" id="GO:0005975">
    <property type="term" value="P:carbohydrate metabolic process"/>
    <property type="evidence" value="ECO:0007669"/>
    <property type="project" value="InterPro"/>
</dbReference>
<dbReference type="EMBL" id="JACIGK010000012">
    <property type="protein sequence ID" value="MBB4266244.1"/>
    <property type="molecule type" value="Genomic_DNA"/>
</dbReference>
<dbReference type="Pfam" id="PF01210">
    <property type="entry name" value="NAD_Gly3P_dh_N"/>
    <property type="match status" value="1"/>
</dbReference>
<feature type="binding site" evidence="14">
    <location>
        <position position="283"/>
    </location>
    <ligand>
        <name>NADPH</name>
        <dbReference type="ChEBI" id="CHEBI:57783"/>
    </ligand>
</feature>
<gene>
    <name evidence="14" type="primary">gpsA</name>
    <name evidence="21" type="ORF">GGD89_001875</name>
</gene>
<feature type="binding site" evidence="14">
    <location>
        <position position="257"/>
    </location>
    <ligand>
        <name>sn-glycerol 3-phosphate</name>
        <dbReference type="ChEBI" id="CHEBI:57597"/>
    </ligand>
</feature>
<dbReference type="GO" id="GO:0051287">
    <property type="term" value="F:NAD binding"/>
    <property type="evidence" value="ECO:0007669"/>
    <property type="project" value="InterPro"/>
</dbReference>
<comment type="pathway">
    <text evidence="14">Membrane lipid metabolism; glycerophospholipid metabolism.</text>
</comment>
<evidence type="ECO:0000256" key="4">
    <source>
        <dbReference type="ARBA" id="ARBA00022857"/>
    </source>
</evidence>
<feature type="binding site" evidence="14">
    <location>
        <position position="36"/>
    </location>
    <ligand>
        <name>NADPH</name>
        <dbReference type="ChEBI" id="CHEBI:57783"/>
    </ligand>
</feature>
<keyword evidence="2 14" id="KW-0444">Lipid biosynthesis</keyword>
<comment type="similarity">
    <text evidence="1 14 18">Belongs to the NAD-dependent glycerol-3-phosphate dehydrogenase family.</text>
</comment>
<dbReference type="HAMAP" id="MF_00394">
    <property type="entry name" value="NAD_Glyc3P_dehydrog"/>
    <property type="match status" value="1"/>
</dbReference>
<dbReference type="PRINTS" id="PR00077">
    <property type="entry name" value="GPDHDRGNASE"/>
</dbReference>
<evidence type="ECO:0000313" key="22">
    <source>
        <dbReference type="Proteomes" id="UP000554286"/>
    </source>
</evidence>
<feature type="binding site" evidence="14">
    <location>
        <position position="110"/>
    </location>
    <ligand>
        <name>NADPH</name>
        <dbReference type="ChEBI" id="CHEBI:57783"/>
    </ligand>
</feature>
<dbReference type="PANTHER" id="PTHR11728:SF1">
    <property type="entry name" value="GLYCEROL-3-PHOSPHATE DEHYDROGENASE [NAD(+)] 2, CHLOROPLASTIC"/>
    <property type="match status" value="1"/>
</dbReference>
<evidence type="ECO:0000256" key="3">
    <source>
        <dbReference type="ARBA" id="ARBA00022741"/>
    </source>
</evidence>
<feature type="binding site" evidence="17">
    <location>
        <position position="142"/>
    </location>
    <ligand>
        <name>NAD(+)</name>
        <dbReference type="ChEBI" id="CHEBI:57540"/>
    </ligand>
</feature>
<feature type="binding site" evidence="17">
    <location>
        <position position="257"/>
    </location>
    <ligand>
        <name>NAD(+)</name>
        <dbReference type="ChEBI" id="CHEBI:57540"/>
    </ligand>
</feature>
<comment type="catalytic activity">
    <reaction evidence="10">
        <text>sn-glycerol 3-phosphate + NADP(+) = dihydroxyacetone phosphate + NADPH + H(+)</text>
        <dbReference type="Rhea" id="RHEA:11096"/>
        <dbReference type="ChEBI" id="CHEBI:15378"/>
        <dbReference type="ChEBI" id="CHEBI:57597"/>
        <dbReference type="ChEBI" id="CHEBI:57642"/>
        <dbReference type="ChEBI" id="CHEBI:57783"/>
        <dbReference type="ChEBI" id="CHEBI:58349"/>
        <dbReference type="EC" id="1.1.1.94"/>
    </reaction>
    <physiologicalReaction direction="right-to-left" evidence="10">
        <dbReference type="Rhea" id="RHEA:11098"/>
    </physiologicalReaction>
</comment>
<evidence type="ECO:0000256" key="11">
    <source>
        <dbReference type="ARBA" id="ARBA00066687"/>
    </source>
</evidence>
<feature type="binding site" evidence="14">
    <location>
        <position position="258"/>
    </location>
    <ligand>
        <name>sn-glycerol 3-phosphate</name>
        <dbReference type="ChEBI" id="CHEBI:57597"/>
    </ligand>
</feature>
<evidence type="ECO:0000256" key="18">
    <source>
        <dbReference type="RuleBase" id="RU000437"/>
    </source>
</evidence>
<dbReference type="Pfam" id="PF07479">
    <property type="entry name" value="NAD_Gly3P_dh_C"/>
    <property type="match status" value="1"/>
</dbReference>
<keyword evidence="7 14" id="KW-0443">Lipid metabolism</keyword>
<comment type="caution">
    <text evidence="21">The sequence shown here is derived from an EMBL/GenBank/DDBJ whole genome shotgun (WGS) entry which is preliminary data.</text>
</comment>
<feature type="binding site" evidence="14">
    <location>
        <position position="140"/>
    </location>
    <ligand>
        <name>sn-glycerol 3-phosphate</name>
        <dbReference type="ChEBI" id="CHEBI:57597"/>
    </ligand>
</feature>
<feature type="binding site" evidence="14">
    <location>
        <position position="281"/>
    </location>
    <ligand>
        <name>NADPH</name>
        <dbReference type="ChEBI" id="CHEBI:57783"/>
    </ligand>
</feature>
<keyword evidence="8 14" id="KW-0594">Phospholipid biosynthesis</keyword>
<dbReference type="SUPFAM" id="SSF48179">
    <property type="entry name" value="6-phosphogluconate dehydrogenase C-terminal domain-like"/>
    <property type="match status" value="1"/>
</dbReference>
<feature type="binding site" evidence="14">
    <location>
        <position position="16"/>
    </location>
    <ligand>
        <name>NADPH</name>
        <dbReference type="ChEBI" id="CHEBI:57783"/>
    </ligand>
</feature>
<protein>
    <recommendedName>
        <fullName evidence="12 14">Glycerol-3-phosphate dehydrogenase [NAD(P)+]</fullName>
        <ecNumber evidence="11 14">1.1.1.94</ecNumber>
    </recommendedName>
    <alternativeName>
        <fullName evidence="14">NAD(P)(+)-dependent glycerol-3-phosphate dehydrogenase</fullName>
    </alternativeName>
    <alternativeName>
        <fullName evidence="13 14">NAD(P)H-dependent dihydroxyacetone-phosphate reductase</fullName>
    </alternativeName>
</protein>
<dbReference type="InterPro" id="IPR011128">
    <property type="entry name" value="G3P_DH_NAD-dep_N"/>
</dbReference>
<feature type="binding site" evidence="14">
    <location>
        <position position="110"/>
    </location>
    <ligand>
        <name>sn-glycerol 3-phosphate</name>
        <dbReference type="ChEBI" id="CHEBI:57597"/>
    </ligand>
</feature>
<feature type="binding site" evidence="16">
    <location>
        <begin position="257"/>
        <end position="258"/>
    </location>
    <ligand>
        <name>substrate</name>
    </ligand>
</feature>
<dbReference type="GO" id="GO:0006650">
    <property type="term" value="P:glycerophospholipid metabolic process"/>
    <property type="evidence" value="ECO:0007669"/>
    <property type="project" value="UniProtKB-UniRule"/>
</dbReference>
<dbReference type="EC" id="1.1.1.94" evidence="11 14"/>
<keyword evidence="22" id="KW-1185">Reference proteome</keyword>
<evidence type="ECO:0000256" key="14">
    <source>
        <dbReference type="HAMAP-Rule" id="MF_00394"/>
    </source>
</evidence>
<dbReference type="Proteomes" id="UP000554286">
    <property type="component" value="Unassembled WGS sequence"/>
</dbReference>
<dbReference type="UniPathway" id="UPA00940"/>
<feature type="binding site" evidence="14">
    <location>
        <position position="138"/>
    </location>
    <ligand>
        <name>sn-glycerol 3-phosphate</name>
        <dbReference type="ChEBI" id="CHEBI:57597"/>
    </ligand>
</feature>
<dbReference type="GO" id="GO:0047952">
    <property type="term" value="F:glycerol-3-phosphate dehydrogenase [NAD(P)+] activity"/>
    <property type="evidence" value="ECO:0007669"/>
    <property type="project" value="UniProtKB-UniRule"/>
</dbReference>
<feature type="binding site" evidence="16">
    <location>
        <position position="110"/>
    </location>
    <ligand>
        <name>substrate</name>
    </ligand>
</feature>
<dbReference type="Gene3D" id="3.40.50.720">
    <property type="entry name" value="NAD(P)-binding Rossmann-like Domain"/>
    <property type="match status" value="1"/>
</dbReference>
<dbReference type="AlphaFoldDB" id="A0A7W6RCX4"/>
<comment type="subcellular location">
    <subcellularLocation>
        <location evidence="14">Cytoplasm</location>
    </subcellularLocation>
</comment>
<evidence type="ECO:0000256" key="8">
    <source>
        <dbReference type="ARBA" id="ARBA00023209"/>
    </source>
</evidence>
<keyword evidence="3 14" id="KW-0547">Nucleotide-binding</keyword>
<keyword evidence="14" id="KW-0963">Cytoplasm</keyword>
<dbReference type="PIRSF" id="PIRSF000114">
    <property type="entry name" value="Glycerol-3-P_dh"/>
    <property type="match status" value="1"/>
</dbReference>
<evidence type="ECO:0000256" key="7">
    <source>
        <dbReference type="ARBA" id="ARBA00023098"/>
    </source>
</evidence>
<dbReference type="NCBIfam" id="NF000940">
    <property type="entry name" value="PRK00094.1-2"/>
    <property type="match status" value="1"/>
</dbReference>
<feature type="binding site" evidence="14">
    <location>
        <position position="256"/>
    </location>
    <ligand>
        <name>sn-glycerol 3-phosphate</name>
        <dbReference type="ChEBI" id="CHEBI:57597"/>
    </ligand>
</feature>
<comment type="catalytic activity">
    <reaction evidence="14">
        <text>sn-glycerol 3-phosphate + NAD(+) = dihydroxyacetone phosphate + NADH + H(+)</text>
        <dbReference type="Rhea" id="RHEA:11092"/>
        <dbReference type="ChEBI" id="CHEBI:15378"/>
        <dbReference type="ChEBI" id="CHEBI:57540"/>
        <dbReference type="ChEBI" id="CHEBI:57597"/>
        <dbReference type="ChEBI" id="CHEBI:57642"/>
        <dbReference type="ChEBI" id="CHEBI:57945"/>
        <dbReference type="EC" id="1.1.1.94"/>
    </reaction>
</comment>
<evidence type="ECO:0000259" key="19">
    <source>
        <dbReference type="Pfam" id="PF01210"/>
    </source>
</evidence>
<dbReference type="InterPro" id="IPR013328">
    <property type="entry name" value="6PGD_dom2"/>
</dbReference>
<evidence type="ECO:0000256" key="16">
    <source>
        <dbReference type="PIRSR" id="PIRSR000114-2"/>
    </source>
</evidence>
<dbReference type="FunFam" id="1.10.1040.10:FF:000001">
    <property type="entry name" value="Glycerol-3-phosphate dehydrogenase [NAD(P)+]"/>
    <property type="match status" value="1"/>
</dbReference>
<evidence type="ECO:0000256" key="9">
    <source>
        <dbReference type="ARBA" id="ARBA00023264"/>
    </source>
</evidence>
<evidence type="ECO:0000256" key="13">
    <source>
        <dbReference type="ARBA" id="ARBA00080511"/>
    </source>
</evidence>
<evidence type="ECO:0000256" key="12">
    <source>
        <dbReference type="ARBA" id="ARBA00069372"/>
    </source>
</evidence>
<dbReference type="GO" id="GO:0005829">
    <property type="term" value="C:cytosol"/>
    <property type="evidence" value="ECO:0007669"/>
    <property type="project" value="TreeGrafter"/>
</dbReference>
<evidence type="ECO:0000256" key="6">
    <source>
        <dbReference type="ARBA" id="ARBA00023027"/>
    </source>
</evidence>
<dbReference type="SUPFAM" id="SSF51735">
    <property type="entry name" value="NAD(P)-binding Rossmann-fold domains"/>
    <property type="match status" value="1"/>
</dbReference>
<evidence type="ECO:0000259" key="20">
    <source>
        <dbReference type="Pfam" id="PF07479"/>
    </source>
</evidence>
<evidence type="ECO:0000256" key="2">
    <source>
        <dbReference type="ARBA" id="ARBA00022516"/>
    </source>
</evidence>
<keyword evidence="4 14" id="KW-0521">NADP</keyword>
<feature type="binding site" evidence="14">
    <location>
        <position position="193"/>
    </location>
    <ligand>
        <name>sn-glycerol 3-phosphate</name>
        <dbReference type="ChEBI" id="CHEBI:57597"/>
    </ligand>
</feature>
<feature type="binding site" evidence="17">
    <location>
        <begin position="12"/>
        <end position="17"/>
    </location>
    <ligand>
        <name>NAD(+)</name>
        <dbReference type="ChEBI" id="CHEBI:57540"/>
    </ligand>
</feature>
<evidence type="ECO:0000256" key="1">
    <source>
        <dbReference type="ARBA" id="ARBA00011009"/>
    </source>
</evidence>
<evidence type="ECO:0000256" key="15">
    <source>
        <dbReference type="PIRSR" id="PIRSR000114-1"/>
    </source>
</evidence>
<dbReference type="RefSeq" id="WP_184044432.1">
    <property type="nucleotide sequence ID" value="NZ_JACIGK010000012.1"/>
</dbReference>
<dbReference type="InterPro" id="IPR006109">
    <property type="entry name" value="G3P_DH_NAD-dep_C"/>
</dbReference>
<keyword evidence="6 14" id="KW-0520">NAD</keyword>
<proteinExistence type="inferred from homology"/>
<evidence type="ECO:0000256" key="5">
    <source>
        <dbReference type="ARBA" id="ARBA00023002"/>
    </source>
</evidence>
<dbReference type="InterPro" id="IPR036291">
    <property type="entry name" value="NAD(P)-bd_dom_sf"/>
</dbReference>
<feature type="domain" description="Glycerol-3-phosphate dehydrogenase NAD-dependent C-terminal" evidence="20">
    <location>
        <begin position="182"/>
        <end position="322"/>
    </location>
</feature>
<accession>A0A7W6RCX4</accession>
<feature type="binding site" evidence="14">
    <location>
        <position position="246"/>
    </location>
    <ligand>
        <name>sn-glycerol 3-phosphate</name>
        <dbReference type="ChEBI" id="CHEBI:57597"/>
    </ligand>
</feature>
<dbReference type="GO" id="GO:0008654">
    <property type="term" value="P:phospholipid biosynthetic process"/>
    <property type="evidence" value="ECO:0007669"/>
    <property type="project" value="UniProtKB-KW"/>
</dbReference>
<feature type="binding site" evidence="14">
    <location>
        <position position="257"/>
    </location>
    <ligand>
        <name>NADPH</name>
        <dbReference type="ChEBI" id="CHEBI:57783"/>
    </ligand>
</feature>
<name>A0A7W6RCX4_9PROT</name>
<sequence>MTHDIDHIGVIGGGAWGTALAATARRAGRRVTLWAREADVAAAIARERRNPDFLPGVDLPEGITATTALEAVTADADAVLLVTPAQVLRGVCGRLAPTWRAGVPAVVCAKGFETEGGASMGQVVAETLPGAPLAVLSGPTFAAEVARGLPTAVTLACADRTLGEALARALGTATFRPYWSDDVVGVQVGGAIKNVLAIACGIVEGRGLGDNARAALVTRGLAELTRLAVALGARPETLMGLSGLGDLLLTATSLQSRNYSLGAALGQGRDLDAVLGERRSVAEGVHTAAALVEMGARLGVDLPIAGAVHAVLSGRAEVDRAIAGLLSRPFRAEPDAHPLG</sequence>
<dbReference type="GO" id="GO:0046168">
    <property type="term" value="P:glycerol-3-phosphate catabolic process"/>
    <property type="evidence" value="ECO:0007669"/>
    <property type="project" value="InterPro"/>
</dbReference>
<reference evidence="21 22" key="1">
    <citation type="submission" date="2020-08" db="EMBL/GenBank/DDBJ databases">
        <title>Genome sequencing of Purple Non-Sulfur Bacteria from various extreme environments.</title>
        <authorList>
            <person name="Mayer M."/>
        </authorList>
    </citation>
    <scope>NUCLEOTIDE SEQUENCE [LARGE SCALE GENOMIC DNA]</scope>
    <source>
        <strain evidence="21 22">JA131</strain>
    </source>
</reference>
<dbReference type="NCBIfam" id="NF000942">
    <property type="entry name" value="PRK00094.1-4"/>
    <property type="match status" value="1"/>
</dbReference>
<evidence type="ECO:0000256" key="10">
    <source>
        <dbReference type="ARBA" id="ARBA00052716"/>
    </source>
</evidence>
<keyword evidence="9 14" id="KW-1208">Phospholipid metabolism</keyword>
<feature type="binding site" evidence="14">
    <location>
        <position position="142"/>
    </location>
    <ligand>
        <name>NADPH</name>
        <dbReference type="ChEBI" id="CHEBI:57783"/>
    </ligand>
</feature>
<dbReference type="InterPro" id="IPR008927">
    <property type="entry name" value="6-PGluconate_DH-like_C_sf"/>
</dbReference>
<dbReference type="InterPro" id="IPR006168">
    <property type="entry name" value="G3P_DH_NAD-dep"/>
</dbReference>
<dbReference type="PROSITE" id="PS00957">
    <property type="entry name" value="NAD_G3PDH"/>
    <property type="match status" value="1"/>
</dbReference>
<evidence type="ECO:0000313" key="21">
    <source>
        <dbReference type="EMBL" id="MBB4266244.1"/>
    </source>
</evidence>
<dbReference type="Gene3D" id="1.10.1040.10">
    <property type="entry name" value="N-(1-d-carboxylethyl)-l-norvaline Dehydrogenase, domain 2"/>
    <property type="match status" value="1"/>
</dbReference>
<evidence type="ECO:0000256" key="17">
    <source>
        <dbReference type="PIRSR" id="PIRSR000114-3"/>
    </source>
</evidence>
<comment type="caution">
    <text evidence="14">Lacks conserved residue(s) required for the propagation of feature annotation.</text>
</comment>
<feature type="active site" description="Proton acceptor" evidence="14 15">
    <location>
        <position position="193"/>
    </location>
</feature>
<keyword evidence="5 14" id="KW-0560">Oxidoreductase</keyword>
<dbReference type="FunFam" id="3.40.50.720:FF:000019">
    <property type="entry name" value="Glycerol-3-phosphate dehydrogenase [NAD(P)+]"/>
    <property type="match status" value="1"/>
</dbReference>
<dbReference type="PANTHER" id="PTHR11728">
    <property type="entry name" value="GLYCEROL-3-PHOSPHATE DEHYDROGENASE"/>
    <property type="match status" value="1"/>
</dbReference>
<dbReference type="GO" id="GO:0046167">
    <property type="term" value="P:glycerol-3-phosphate biosynthetic process"/>
    <property type="evidence" value="ECO:0007669"/>
    <property type="project" value="UniProtKB-UniRule"/>
</dbReference>
<organism evidence="21 22">
    <name type="scientific">Roseospira visakhapatnamensis</name>
    <dbReference type="NCBI Taxonomy" id="390880"/>
    <lineage>
        <taxon>Bacteria</taxon>
        <taxon>Pseudomonadati</taxon>
        <taxon>Pseudomonadota</taxon>
        <taxon>Alphaproteobacteria</taxon>
        <taxon>Rhodospirillales</taxon>
        <taxon>Rhodospirillaceae</taxon>
        <taxon>Roseospira</taxon>
    </lineage>
</organism>
<feature type="domain" description="Glycerol-3-phosphate dehydrogenase NAD-dependent N-terminal" evidence="19">
    <location>
        <begin position="8"/>
        <end position="161"/>
    </location>
</feature>